<dbReference type="GO" id="GO:0003677">
    <property type="term" value="F:DNA binding"/>
    <property type="evidence" value="ECO:0007669"/>
    <property type="project" value="UniProtKB-KW"/>
</dbReference>
<evidence type="ECO:0000259" key="3">
    <source>
        <dbReference type="PROSITE" id="PS50930"/>
    </source>
</evidence>
<evidence type="ECO:0000259" key="2">
    <source>
        <dbReference type="PROSITE" id="PS50112"/>
    </source>
</evidence>
<evidence type="ECO:0000313" key="4">
    <source>
        <dbReference type="EMBL" id="MFA9459934.1"/>
    </source>
</evidence>
<proteinExistence type="predicted"/>
<protein>
    <submittedName>
        <fullName evidence="4">LytTR family transcriptional regulator DNA-binding domain-containing protein</fullName>
    </submittedName>
</protein>
<dbReference type="InterPro" id="IPR046947">
    <property type="entry name" value="LytR-like"/>
</dbReference>
<evidence type="ECO:0000313" key="5">
    <source>
        <dbReference type="Proteomes" id="UP001575181"/>
    </source>
</evidence>
<sequence>MESFSHQLQKFDPGIVWLDAGDQVSAMNGVAARVLGVNPGEAIGREITQFHPIKSREKVRWLLNSGATCPMDSPPPMTMLINIPDRVLMIKVSKMLGTEGGGAGTCMVFYDLTSVTTEPAGPEEEGMWPRRMFKIPVYRHSRLILLDLGEVLRLESDGHYTSIHTMDGHYLCNLSLSDLEARLDPQRFLRVHRRHMVNIDHAREFWKEGNRARLYLDGYRDPVPVSRSKERELREVIGME</sequence>
<reference evidence="4 5" key="1">
    <citation type="submission" date="2024-08" db="EMBL/GenBank/DDBJ databases">
        <title>Whole-genome sequencing of halo(alkali)philic microorganisms from hypersaline lakes.</title>
        <authorList>
            <person name="Sorokin D.Y."/>
            <person name="Merkel A.Y."/>
            <person name="Messina E."/>
            <person name="Yakimov M."/>
        </authorList>
    </citation>
    <scope>NUCLEOTIDE SEQUENCE [LARGE SCALE GENOMIC DNA]</scope>
    <source>
        <strain evidence="4 5">Cl-TMA</strain>
    </source>
</reference>
<dbReference type="SUPFAM" id="SSF55785">
    <property type="entry name" value="PYP-like sensor domain (PAS domain)"/>
    <property type="match status" value="1"/>
</dbReference>
<dbReference type="SMART" id="SM00850">
    <property type="entry name" value="LytTR"/>
    <property type="match status" value="1"/>
</dbReference>
<comment type="caution">
    <text evidence="4">The sequence shown here is derived from an EMBL/GenBank/DDBJ whole genome shotgun (WGS) entry which is preliminary data.</text>
</comment>
<dbReference type="Proteomes" id="UP001575181">
    <property type="component" value="Unassembled WGS sequence"/>
</dbReference>
<dbReference type="PANTHER" id="PTHR37299:SF1">
    <property type="entry name" value="STAGE 0 SPORULATION PROTEIN A HOMOLOG"/>
    <property type="match status" value="1"/>
</dbReference>
<gene>
    <name evidence="4" type="ORF">ACERLL_03750</name>
</gene>
<keyword evidence="4" id="KW-0238">DNA-binding</keyword>
<dbReference type="InterPro" id="IPR035965">
    <property type="entry name" value="PAS-like_dom_sf"/>
</dbReference>
<dbReference type="Gene3D" id="3.30.450.20">
    <property type="entry name" value="PAS domain"/>
    <property type="match status" value="1"/>
</dbReference>
<dbReference type="InterPro" id="IPR000014">
    <property type="entry name" value="PAS"/>
</dbReference>
<dbReference type="Gene3D" id="2.40.50.1020">
    <property type="entry name" value="LytTr DNA-binding domain"/>
    <property type="match status" value="1"/>
</dbReference>
<organism evidence="4 5">
    <name type="scientific">Thiohalorhabdus methylotrophus</name>
    <dbReference type="NCBI Taxonomy" id="3242694"/>
    <lineage>
        <taxon>Bacteria</taxon>
        <taxon>Pseudomonadati</taxon>
        <taxon>Pseudomonadota</taxon>
        <taxon>Gammaproteobacteria</taxon>
        <taxon>Thiohalorhabdales</taxon>
        <taxon>Thiohalorhabdaceae</taxon>
        <taxon>Thiohalorhabdus</taxon>
    </lineage>
</organism>
<accession>A0ABV4TS17</accession>
<dbReference type="Pfam" id="PF04397">
    <property type="entry name" value="LytTR"/>
    <property type="match status" value="1"/>
</dbReference>
<feature type="domain" description="HTH LytTR-type" evidence="3">
    <location>
        <begin position="135"/>
        <end position="239"/>
    </location>
</feature>
<keyword evidence="5" id="KW-1185">Reference proteome</keyword>
<evidence type="ECO:0000256" key="1">
    <source>
        <dbReference type="ARBA" id="ARBA00023012"/>
    </source>
</evidence>
<dbReference type="RefSeq" id="WP_373654715.1">
    <property type="nucleotide sequence ID" value="NZ_JBGUAW010000002.1"/>
</dbReference>
<name>A0ABV4TS17_9GAMM</name>
<keyword evidence="1" id="KW-0902">Two-component regulatory system</keyword>
<feature type="domain" description="PAS" evidence="2">
    <location>
        <begin position="1"/>
        <end position="52"/>
    </location>
</feature>
<dbReference type="PROSITE" id="PS50112">
    <property type="entry name" value="PAS"/>
    <property type="match status" value="1"/>
</dbReference>
<dbReference type="InterPro" id="IPR007492">
    <property type="entry name" value="LytTR_DNA-bd_dom"/>
</dbReference>
<dbReference type="PANTHER" id="PTHR37299">
    <property type="entry name" value="TRANSCRIPTIONAL REGULATOR-RELATED"/>
    <property type="match status" value="1"/>
</dbReference>
<dbReference type="PROSITE" id="PS50930">
    <property type="entry name" value="HTH_LYTTR"/>
    <property type="match status" value="1"/>
</dbReference>
<dbReference type="EMBL" id="JBGUAW010000002">
    <property type="protein sequence ID" value="MFA9459934.1"/>
    <property type="molecule type" value="Genomic_DNA"/>
</dbReference>